<dbReference type="Proteomes" id="UP000065807">
    <property type="component" value="Chromosome"/>
</dbReference>
<keyword evidence="5 7" id="KW-0862">Zinc</keyword>
<comment type="function">
    <text evidence="7">Catalyzes the base-exchange of a guanine (G) residue with the queuine precursor 7-aminomethyl-7-deazaguanine (PreQ1) at position 34 (anticodon wobble position) in tRNAs with GU(N) anticodons (tRNA-Asp, -Asn, -His and -Tyr). Catalysis occurs through a double-displacement mechanism. The nucleophile active site attacks the C1' of nucleotide 34 to detach the guanine base from the RNA, forming a covalent enzyme-RNA intermediate. The proton acceptor active site deprotonates the incoming PreQ1, allowing a nucleophilic attack on the C1' of the ribose to form the product. After dissociation, two additional enzymatic reactions on the tRNA convert PreQ1 to queuine (Q), resulting in the hypermodified nucleoside queuosine (7-(((4,5-cis-dihydroxy-2-cyclopenten-1-yl)amino)methyl)-7-deazaguanosine).</text>
</comment>
<dbReference type="PANTHER" id="PTHR46499:SF1">
    <property type="entry name" value="QUEUINE TRNA-RIBOSYLTRANSFERASE"/>
    <property type="match status" value="1"/>
</dbReference>
<comment type="pathway">
    <text evidence="7">tRNA modification; tRNA-queuosine biosynthesis.</text>
</comment>
<dbReference type="InterPro" id="IPR036511">
    <property type="entry name" value="TGT-like_sf"/>
</dbReference>
<keyword evidence="3 7" id="KW-0819">tRNA processing</keyword>
<evidence type="ECO:0000313" key="11">
    <source>
        <dbReference type="Proteomes" id="UP000065807"/>
    </source>
</evidence>
<keyword evidence="4 7" id="KW-0671">Queuosine biosynthesis</keyword>
<feature type="active site" description="Nucleophile" evidence="7">
    <location>
        <position position="266"/>
    </location>
</feature>
<dbReference type="EMBL" id="AP014924">
    <property type="protein sequence ID" value="BAS28471.1"/>
    <property type="molecule type" value="Genomic_DNA"/>
</dbReference>
<feature type="binding site" evidence="7">
    <location>
        <begin position="93"/>
        <end position="97"/>
    </location>
    <ligand>
        <name>substrate</name>
    </ligand>
</feature>
<dbReference type="FunFam" id="3.20.20.105:FF:000001">
    <property type="entry name" value="Queuine tRNA-ribosyltransferase"/>
    <property type="match status" value="1"/>
</dbReference>
<organism evidence="10 11">
    <name type="scientific">Limnochorda pilosa</name>
    <dbReference type="NCBI Taxonomy" id="1555112"/>
    <lineage>
        <taxon>Bacteria</taxon>
        <taxon>Bacillati</taxon>
        <taxon>Bacillota</taxon>
        <taxon>Limnochordia</taxon>
        <taxon>Limnochordales</taxon>
        <taxon>Limnochordaceae</taxon>
        <taxon>Limnochorda</taxon>
    </lineage>
</organism>
<protein>
    <recommendedName>
        <fullName evidence="7">Queuine tRNA-ribosyltransferase</fullName>
        <ecNumber evidence="7">2.4.2.29</ecNumber>
    </recommendedName>
    <alternativeName>
        <fullName evidence="7">Guanine insertion enzyme</fullName>
    </alternativeName>
    <alternativeName>
        <fullName evidence="7">tRNA-guanine transglycosylase</fullName>
    </alternativeName>
</protein>
<comment type="subunit">
    <text evidence="7">Homodimer. Within each dimer, one monomer is responsible for RNA recognition and catalysis, while the other monomer binds to the replacement base PreQ1.</text>
</comment>
<dbReference type="AlphaFoldDB" id="A0A0K2SMX8"/>
<dbReference type="InterPro" id="IPR050076">
    <property type="entry name" value="ArchSynthase1/Queuine_TRR"/>
</dbReference>
<dbReference type="GO" id="GO:0008479">
    <property type="term" value="F:tRNA-guanosine(34) queuine transglycosylase activity"/>
    <property type="evidence" value="ECO:0007669"/>
    <property type="project" value="UniProtKB-UniRule"/>
</dbReference>
<dbReference type="UniPathway" id="UPA00392"/>
<dbReference type="PANTHER" id="PTHR46499">
    <property type="entry name" value="QUEUINE TRNA-RIBOSYLTRANSFERASE"/>
    <property type="match status" value="1"/>
</dbReference>
<dbReference type="InterPro" id="IPR004803">
    <property type="entry name" value="TGT"/>
</dbReference>
<dbReference type="NCBIfam" id="TIGR00430">
    <property type="entry name" value="Q_tRNA_tgt"/>
    <property type="match status" value="1"/>
</dbReference>
<reference evidence="11" key="1">
    <citation type="submission" date="2015-07" db="EMBL/GenBank/DDBJ databases">
        <title>Complete genome sequence and phylogenetic analysis of Limnochorda pilosa.</title>
        <authorList>
            <person name="Watanabe M."/>
            <person name="Kojima H."/>
            <person name="Fukui M."/>
        </authorList>
    </citation>
    <scope>NUCLEOTIDE SEQUENCE [LARGE SCALE GENOMIC DNA]</scope>
    <source>
        <strain evidence="11">HC45</strain>
    </source>
</reference>
<feature type="binding site" evidence="7">
    <location>
        <position position="304"/>
    </location>
    <ligand>
        <name>Zn(2+)</name>
        <dbReference type="ChEBI" id="CHEBI:29105"/>
    </ligand>
</feature>
<dbReference type="RefSeq" id="WP_068138861.1">
    <property type="nucleotide sequence ID" value="NZ_AP014924.1"/>
</dbReference>
<evidence type="ECO:0000256" key="7">
    <source>
        <dbReference type="HAMAP-Rule" id="MF_00168"/>
    </source>
</evidence>
<dbReference type="SUPFAM" id="SSF51713">
    <property type="entry name" value="tRNA-guanine transglycosylase"/>
    <property type="match status" value="1"/>
</dbReference>
<dbReference type="Pfam" id="PF01702">
    <property type="entry name" value="TGT"/>
    <property type="match status" value="1"/>
</dbReference>
<feature type="region of interest" description="RNA binding; important for wobble base 34 recognition" evidence="7">
    <location>
        <begin position="271"/>
        <end position="275"/>
    </location>
</feature>
<feature type="binding site" evidence="7">
    <location>
        <position position="147"/>
    </location>
    <ligand>
        <name>substrate</name>
    </ligand>
</feature>
<evidence type="ECO:0000256" key="2">
    <source>
        <dbReference type="ARBA" id="ARBA00022679"/>
    </source>
</evidence>
<dbReference type="STRING" id="1555112.LIP_2641"/>
<evidence type="ECO:0000259" key="9">
    <source>
        <dbReference type="Pfam" id="PF01702"/>
    </source>
</evidence>
<feature type="binding site" evidence="7">
    <location>
        <position position="335"/>
    </location>
    <ligand>
        <name>Zn(2+)</name>
        <dbReference type="ChEBI" id="CHEBI:29105"/>
    </ligand>
</feature>
<evidence type="ECO:0000256" key="3">
    <source>
        <dbReference type="ARBA" id="ARBA00022694"/>
    </source>
</evidence>
<keyword evidence="11" id="KW-1185">Reference proteome</keyword>
<keyword evidence="2 7" id="KW-0808">Transferase</keyword>
<feature type="region of interest" description="RNA binding" evidence="7">
    <location>
        <begin position="247"/>
        <end position="253"/>
    </location>
</feature>
<dbReference type="GO" id="GO:0046872">
    <property type="term" value="F:metal ion binding"/>
    <property type="evidence" value="ECO:0007669"/>
    <property type="project" value="UniProtKB-KW"/>
</dbReference>
<dbReference type="GO" id="GO:0008616">
    <property type="term" value="P:tRNA queuosine(34) biosynthetic process"/>
    <property type="evidence" value="ECO:0007669"/>
    <property type="project" value="UniProtKB-UniRule"/>
</dbReference>
<feature type="active site" description="Proton acceptor" evidence="7">
    <location>
        <position position="93"/>
    </location>
</feature>
<accession>A0A0K2SMX8</accession>
<reference evidence="11" key="2">
    <citation type="journal article" date="2016" name="Int. J. Syst. Evol. Microbiol.">
        <title>Complete genome sequence and cell structure of Limnochorda pilosa, a Gram-negative spore-former within the phylum Firmicutes.</title>
        <authorList>
            <person name="Watanabe M."/>
            <person name="Kojima H."/>
            <person name="Fukui M."/>
        </authorList>
    </citation>
    <scope>NUCLEOTIDE SEQUENCE [LARGE SCALE GENOMIC DNA]</scope>
    <source>
        <strain evidence="11">HC45</strain>
    </source>
</reference>
<dbReference type="InterPro" id="IPR002616">
    <property type="entry name" value="tRNA_ribo_trans-like"/>
</dbReference>
<feature type="binding site" evidence="7">
    <location>
        <position position="306"/>
    </location>
    <ligand>
        <name>Zn(2+)</name>
        <dbReference type="ChEBI" id="CHEBI:29105"/>
    </ligand>
</feature>
<name>A0A0K2SMX8_LIMPI</name>
<dbReference type="KEGG" id="lpil:LIP_2641"/>
<dbReference type="PATRIC" id="fig|1555112.3.peg.2681"/>
<sequence length="387" mass="42197">MDGAFEVLARDPASGARAGRLHTAHGVVETPAFMPVGTQASVKTLSSEELEELGASMILGNTYHLYLRPGAGRVAELGGLHRFMAWSGSILTDSGGFQVLSLTALRRVDEEGVTFRSHLDGSTHRLTPEGVVHLQELLGSDVAMVLDECPPYPSPPEEVEASLRRTERWAEIALASHRRDDQLLFGIVQGGMEAGVRRRAARALGKLEFDGYGIGGLSIGEPKETMYRMLEASVPELPPARPRYLMGVGSPDALVEGVARGIDLFDSVLPTRVARHGTVLTRRGPVTVRNARYASDERPLDPSCDCRVCRRYSRAYVRHLLNAGEILGLRLCSYHNLHVLLRLMEEVRAAIRQGTFAEVRRAAAALFPRRQEPAAGPRPAPTTEVTG</sequence>
<evidence type="ECO:0000256" key="6">
    <source>
        <dbReference type="ARBA" id="ARBA00050112"/>
    </source>
</evidence>
<dbReference type="OrthoDB" id="9805417at2"/>
<evidence type="ECO:0000256" key="5">
    <source>
        <dbReference type="ARBA" id="ARBA00022833"/>
    </source>
</evidence>
<dbReference type="NCBIfam" id="TIGR00449">
    <property type="entry name" value="tgt_general"/>
    <property type="match status" value="1"/>
</dbReference>
<proteinExistence type="inferred from homology"/>
<dbReference type="HAMAP" id="MF_00168">
    <property type="entry name" value="Q_tRNA_Tgt"/>
    <property type="match status" value="1"/>
</dbReference>
<keyword evidence="1 7" id="KW-0328">Glycosyltransferase</keyword>
<feature type="binding site" evidence="7">
    <location>
        <position position="309"/>
    </location>
    <ligand>
        <name>Zn(2+)</name>
        <dbReference type="ChEBI" id="CHEBI:29105"/>
    </ligand>
</feature>
<feature type="domain" description="tRNA-guanine(15) transglycosylase-like" evidence="9">
    <location>
        <begin position="15"/>
        <end position="364"/>
    </location>
</feature>
<evidence type="ECO:0000256" key="4">
    <source>
        <dbReference type="ARBA" id="ARBA00022785"/>
    </source>
</evidence>
<gene>
    <name evidence="7" type="primary">tgt</name>
    <name evidence="10" type="ORF">LIP_2641</name>
</gene>
<dbReference type="EC" id="2.4.2.29" evidence="7"/>
<feature type="binding site" evidence="7">
    <location>
        <position position="189"/>
    </location>
    <ligand>
        <name>substrate</name>
    </ligand>
</feature>
<evidence type="ECO:0000256" key="8">
    <source>
        <dbReference type="SAM" id="MobiDB-lite"/>
    </source>
</evidence>
<dbReference type="GO" id="GO:0005829">
    <property type="term" value="C:cytosol"/>
    <property type="evidence" value="ECO:0007669"/>
    <property type="project" value="TreeGrafter"/>
</dbReference>
<dbReference type="Gene3D" id="3.20.20.105">
    <property type="entry name" value="Queuine tRNA-ribosyltransferase-like"/>
    <property type="match status" value="1"/>
</dbReference>
<evidence type="ECO:0000256" key="1">
    <source>
        <dbReference type="ARBA" id="ARBA00022676"/>
    </source>
</evidence>
<comment type="catalytic activity">
    <reaction evidence="6 7">
        <text>7-aminomethyl-7-carbaguanine + guanosine(34) in tRNA = 7-aminomethyl-7-carbaguanosine(34) in tRNA + guanine</text>
        <dbReference type="Rhea" id="RHEA:24104"/>
        <dbReference type="Rhea" id="RHEA-COMP:10341"/>
        <dbReference type="Rhea" id="RHEA-COMP:10342"/>
        <dbReference type="ChEBI" id="CHEBI:16235"/>
        <dbReference type="ChEBI" id="CHEBI:58703"/>
        <dbReference type="ChEBI" id="CHEBI:74269"/>
        <dbReference type="ChEBI" id="CHEBI:82833"/>
        <dbReference type="EC" id="2.4.2.29"/>
    </reaction>
</comment>
<comment type="cofactor">
    <cofactor evidence="7">
        <name>Zn(2+)</name>
        <dbReference type="ChEBI" id="CHEBI:29105"/>
    </cofactor>
    <text evidence="7">Binds 1 zinc ion per subunit.</text>
</comment>
<keyword evidence="7" id="KW-0479">Metal-binding</keyword>
<feature type="region of interest" description="Disordered" evidence="8">
    <location>
        <begin position="368"/>
        <end position="387"/>
    </location>
</feature>
<comment type="similarity">
    <text evidence="7">Belongs to the queuine tRNA-ribosyltransferase family.</text>
</comment>
<feature type="binding site" evidence="7">
    <location>
        <position position="216"/>
    </location>
    <ligand>
        <name>substrate</name>
    </ligand>
</feature>
<evidence type="ECO:0000313" key="10">
    <source>
        <dbReference type="EMBL" id="BAS28471.1"/>
    </source>
</evidence>